<dbReference type="Gene3D" id="3.40.470.10">
    <property type="entry name" value="Uracil-DNA glycosylase-like domain"/>
    <property type="match status" value="1"/>
</dbReference>
<dbReference type="Pfam" id="PF13566">
    <property type="entry name" value="DUF4130"/>
    <property type="match status" value="1"/>
</dbReference>
<reference evidence="11" key="2">
    <citation type="submission" date="2020-09" db="EMBL/GenBank/DDBJ databases">
        <authorList>
            <person name="Sun Q."/>
            <person name="Zhou Y."/>
        </authorList>
    </citation>
    <scope>NUCLEOTIDE SEQUENCE</scope>
    <source>
        <strain evidence="11">CGMCC 1.15322</strain>
    </source>
</reference>
<evidence type="ECO:0000256" key="2">
    <source>
        <dbReference type="ARBA" id="ARBA00019403"/>
    </source>
</evidence>
<dbReference type="NCBIfam" id="TIGR03915">
    <property type="entry name" value="SAM_7_link_chp"/>
    <property type="match status" value="1"/>
</dbReference>
<dbReference type="SMART" id="SM00987">
    <property type="entry name" value="UreE_C"/>
    <property type="match status" value="1"/>
</dbReference>
<dbReference type="AlphaFoldDB" id="A0A916WDM2"/>
<sequence length="509" mass="56560">MGVMNDPLTNDLFPQALLPVTLQGPADLEGFRRAARSLLALQMLPEQVSWHSSDTPVQDLFSAGIAGVVEATTAIHKAAFSDAPPVSVPPEFVTLCETAILHSDPNRFGLLYRILWRLVHEPGLRHDPLDADRVKAQQMAQAVRRDKHKMKAFVRFRTVQDETFRNNPEGGPLHVAWFEPEHHIVEAIAPFFARRFTQMRWAVLTPERSIQWDGAQLTFGPGASKSDAPPPDAGEKLWLTYYENIFNPARLKMKMMQKEMPRKYWHNLPEAVLIAPLAAGAHKSNANMVEQVPAALARRMPSIRVLPVAVAAIDVHDGSAVRSLPTLRDLTKHCRECPIGACATQAVCGEGPLHAHLMFVGEQPGDQEDLQGRPFVGPAGQLLDRAFDELGIQRGEVFVSNAVKHFKYELRGKRRIHKTPTQREAAACQHWLDDEIAMVQPRLLVALGATAARSLLGRAVPVMANRGQVFERDDGRKVLVTLHPSALLRLPAEEREAAYAAWLADLDIQ</sequence>
<dbReference type="EMBL" id="BMIG01000002">
    <property type="protein sequence ID" value="GGA88944.1"/>
    <property type="molecule type" value="Genomic_DNA"/>
</dbReference>
<protein>
    <recommendedName>
        <fullName evidence="2">Type-4 uracil-DNA glycosylase</fullName>
    </recommendedName>
</protein>
<accession>A0A916WDM2</accession>
<dbReference type="Pfam" id="PF03167">
    <property type="entry name" value="UDG"/>
    <property type="match status" value="1"/>
</dbReference>
<gene>
    <name evidence="11" type="ORF">GCM10011496_07120</name>
</gene>
<dbReference type="PANTHER" id="PTHR33693:SF9">
    <property type="entry name" value="TYPE-4 URACIL-DNA GLYCOSYLASE"/>
    <property type="match status" value="1"/>
</dbReference>
<evidence type="ECO:0000256" key="5">
    <source>
        <dbReference type="ARBA" id="ARBA00022763"/>
    </source>
</evidence>
<keyword evidence="5" id="KW-0227">DNA damage</keyword>
<evidence type="ECO:0000256" key="3">
    <source>
        <dbReference type="ARBA" id="ARBA00022485"/>
    </source>
</evidence>
<organism evidence="11 12">
    <name type="scientific">Polaromonas eurypsychrophila</name>
    <dbReference type="NCBI Taxonomy" id="1614635"/>
    <lineage>
        <taxon>Bacteria</taxon>
        <taxon>Pseudomonadati</taxon>
        <taxon>Pseudomonadota</taxon>
        <taxon>Betaproteobacteria</taxon>
        <taxon>Burkholderiales</taxon>
        <taxon>Comamonadaceae</taxon>
        <taxon>Polaromonas</taxon>
    </lineage>
</organism>
<dbReference type="GO" id="GO:0006281">
    <property type="term" value="P:DNA repair"/>
    <property type="evidence" value="ECO:0007669"/>
    <property type="project" value="UniProtKB-KW"/>
</dbReference>
<keyword evidence="6" id="KW-0378">Hydrolase</keyword>
<feature type="domain" description="Uracil-DNA glycosylase-like" evidence="10">
    <location>
        <begin position="348"/>
        <end position="507"/>
    </location>
</feature>
<dbReference type="InterPro" id="IPR005122">
    <property type="entry name" value="Uracil-DNA_glycosylase-like"/>
</dbReference>
<dbReference type="NCBIfam" id="TIGR03914">
    <property type="entry name" value="UDG_fam_dom"/>
    <property type="match status" value="1"/>
</dbReference>
<keyword evidence="9" id="KW-0234">DNA repair</keyword>
<evidence type="ECO:0000313" key="12">
    <source>
        <dbReference type="Proteomes" id="UP000620596"/>
    </source>
</evidence>
<comment type="caution">
    <text evidence="11">The sequence shown here is derived from an EMBL/GenBank/DDBJ whole genome shotgun (WGS) entry which is preliminary data.</text>
</comment>
<dbReference type="SUPFAM" id="SSF52141">
    <property type="entry name" value="Uracil-DNA glycosylase-like"/>
    <property type="match status" value="1"/>
</dbReference>
<name>A0A916WDM2_9BURK</name>
<evidence type="ECO:0000313" key="11">
    <source>
        <dbReference type="EMBL" id="GGA88944.1"/>
    </source>
</evidence>
<keyword evidence="4" id="KW-0479">Metal-binding</keyword>
<evidence type="ECO:0000256" key="9">
    <source>
        <dbReference type="ARBA" id="ARBA00023204"/>
    </source>
</evidence>
<keyword evidence="3" id="KW-0004">4Fe-4S</keyword>
<dbReference type="RefSeq" id="WP_229676149.1">
    <property type="nucleotide sequence ID" value="NZ_BMIG01000002.1"/>
</dbReference>
<dbReference type="InterPro" id="IPR005273">
    <property type="entry name" value="Ura-DNA_glyco_family4"/>
</dbReference>
<keyword evidence="12" id="KW-1185">Reference proteome</keyword>
<reference evidence="11" key="1">
    <citation type="journal article" date="2014" name="Int. J. Syst. Evol. Microbiol.">
        <title>Complete genome sequence of Corynebacterium casei LMG S-19264T (=DSM 44701T), isolated from a smear-ripened cheese.</title>
        <authorList>
            <consortium name="US DOE Joint Genome Institute (JGI-PGF)"/>
            <person name="Walter F."/>
            <person name="Albersmeier A."/>
            <person name="Kalinowski J."/>
            <person name="Ruckert C."/>
        </authorList>
    </citation>
    <scope>NUCLEOTIDE SEQUENCE</scope>
    <source>
        <strain evidence="11">CGMCC 1.15322</strain>
    </source>
</reference>
<dbReference type="GO" id="GO:0051539">
    <property type="term" value="F:4 iron, 4 sulfur cluster binding"/>
    <property type="evidence" value="ECO:0007669"/>
    <property type="project" value="UniProtKB-KW"/>
</dbReference>
<evidence type="ECO:0000256" key="7">
    <source>
        <dbReference type="ARBA" id="ARBA00023004"/>
    </source>
</evidence>
<keyword evidence="7" id="KW-0408">Iron</keyword>
<evidence type="ECO:0000256" key="4">
    <source>
        <dbReference type="ARBA" id="ARBA00022723"/>
    </source>
</evidence>
<dbReference type="SMART" id="SM00986">
    <property type="entry name" value="UDG"/>
    <property type="match status" value="1"/>
</dbReference>
<dbReference type="GO" id="GO:0046872">
    <property type="term" value="F:metal ion binding"/>
    <property type="evidence" value="ECO:0007669"/>
    <property type="project" value="UniProtKB-KW"/>
</dbReference>
<dbReference type="InterPro" id="IPR023875">
    <property type="entry name" value="DNA_repair_put"/>
</dbReference>
<keyword evidence="8" id="KW-0411">Iron-sulfur</keyword>
<evidence type="ECO:0000259" key="10">
    <source>
        <dbReference type="SMART" id="SM00986"/>
    </source>
</evidence>
<dbReference type="InterPro" id="IPR036895">
    <property type="entry name" value="Uracil-DNA_glycosylase-like_sf"/>
</dbReference>
<dbReference type="CDD" id="cd10030">
    <property type="entry name" value="UDG-F4_TTUDGA_SPO1dp_like"/>
    <property type="match status" value="1"/>
</dbReference>
<evidence type="ECO:0000256" key="1">
    <source>
        <dbReference type="ARBA" id="ARBA00006521"/>
    </source>
</evidence>
<dbReference type="Proteomes" id="UP000620596">
    <property type="component" value="Unassembled WGS sequence"/>
</dbReference>
<evidence type="ECO:0000256" key="8">
    <source>
        <dbReference type="ARBA" id="ARBA00023014"/>
    </source>
</evidence>
<dbReference type="GO" id="GO:0097506">
    <property type="term" value="F:deaminated base DNA N-glycosylase activity"/>
    <property type="evidence" value="ECO:0007669"/>
    <property type="project" value="UniProtKB-ARBA"/>
</dbReference>
<dbReference type="InterPro" id="IPR025404">
    <property type="entry name" value="DUF4130"/>
</dbReference>
<dbReference type="PANTHER" id="PTHR33693">
    <property type="entry name" value="TYPE-5 URACIL-DNA GLYCOSYLASE"/>
    <property type="match status" value="1"/>
</dbReference>
<proteinExistence type="inferred from homology"/>
<comment type="similarity">
    <text evidence="1">Belongs to the uracil-DNA glycosylase (UDG) superfamily. Type 4 (UDGa) family.</text>
</comment>
<dbReference type="NCBIfam" id="TIGR00758">
    <property type="entry name" value="UDG_fam4"/>
    <property type="match status" value="1"/>
</dbReference>
<evidence type="ECO:0000256" key="6">
    <source>
        <dbReference type="ARBA" id="ARBA00022801"/>
    </source>
</evidence>
<dbReference type="InterPro" id="IPR051536">
    <property type="entry name" value="UDG_Type-4/5"/>
</dbReference>